<gene>
    <name evidence="2" type="ORF">F0562_031204</name>
</gene>
<protein>
    <submittedName>
        <fullName evidence="2">Uncharacterized protein</fullName>
    </submittedName>
</protein>
<feature type="compositionally biased region" description="Basic and acidic residues" evidence="1">
    <location>
        <begin position="90"/>
        <end position="103"/>
    </location>
</feature>
<evidence type="ECO:0000256" key="1">
    <source>
        <dbReference type="SAM" id="MobiDB-lite"/>
    </source>
</evidence>
<reference evidence="2 3" key="1">
    <citation type="submission" date="2019-09" db="EMBL/GenBank/DDBJ databases">
        <title>A chromosome-level genome assembly of the Chinese tupelo Nyssa sinensis.</title>
        <authorList>
            <person name="Yang X."/>
            <person name="Kang M."/>
            <person name="Yang Y."/>
            <person name="Xiong H."/>
            <person name="Wang M."/>
            <person name="Zhang Z."/>
            <person name="Wang Z."/>
            <person name="Wu H."/>
            <person name="Ma T."/>
            <person name="Liu J."/>
            <person name="Xi Z."/>
        </authorList>
    </citation>
    <scope>NUCLEOTIDE SEQUENCE [LARGE SCALE GENOMIC DNA]</scope>
    <source>
        <strain evidence="2">J267</strain>
        <tissue evidence="2">Leaf</tissue>
    </source>
</reference>
<dbReference type="EMBL" id="CM018041">
    <property type="protein sequence ID" value="KAA8533687.1"/>
    <property type="molecule type" value="Genomic_DNA"/>
</dbReference>
<dbReference type="PANTHER" id="PTHR34536:SF6">
    <property type="entry name" value="DENTIN SIALOPHOSPHOPROTEIN-LIKE PROTEIN"/>
    <property type="match status" value="1"/>
</dbReference>
<organism evidence="2 3">
    <name type="scientific">Nyssa sinensis</name>
    <dbReference type="NCBI Taxonomy" id="561372"/>
    <lineage>
        <taxon>Eukaryota</taxon>
        <taxon>Viridiplantae</taxon>
        <taxon>Streptophyta</taxon>
        <taxon>Embryophyta</taxon>
        <taxon>Tracheophyta</taxon>
        <taxon>Spermatophyta</taxon>
        <taxon>Magnoliopsida</taxon>
        <taxon>eudicotyledons</taxon>
        <taxon>Gunneridae</taxon>
        <taxon>Pentapetalae</taxon>
        <taxon>asterids</taxon>
        <taxon>Cornales</taxon>
        <taxon>Nyssaceae</taxon>
        <taxon>Nyssa</taxon>
    </lineage>
</organism>
<evidence type="ECO:0000313" key="2">
    <source>
        <dbReference type="EMBL" id="KAA8533687.1"/>
    </source>
</evidence>
<dbReference type="PANTHER" id="PTHR34536">
    <property type="entry name" value="DENTIN SIALOPHOSPHOPROTEIN-LIKE PROTEIN"/>
    <property type="match status" value="1"/>
</dbReference>
<evidence type="ECO:0000313" key="3">
    <source>
        <dbReference type="Proteomes" id="UP000325577"/>
    </source>
</evidence>
<name>A0A5J5AW34_9ASTE</name>
<dbReference type="Proteomes" id="UP000325577">
    <property type="component" value="Linkage Group LG18"/>
</dbReference>
<sequence>MTRFCTCTGGLVEFNRKRKQVANTPCNTCGRPLVDGIGPLSASMLSTVGLELTNFINPDLTWKTVTKGYRSAPRRSRRPASRGSNVGVQLDHKSPQRVDDSSVSESEKLGVAVLGRRFADRVEHIPIKKRRLLFRWRKGAFDGSIAVQLGQGVDDGDVNGKLDDFSGIALLAAAACNNIIGDDADNAKESQIVEEFLTPKGIDSTISVRPLEKTIASMEEDVVHEDNMGGSSVQDISVAVSQTNNNEDGESVKRYVSSKDERLHWDLNTVMDAWEQPCDDLNDVHVNHMLLDSRGMAPAICKSNTEEHLLKAFSGTESMSVEVKVCFYCNQTHSGTIRIC</sequence>
<accession>A0A5J5AW34</accession>
<proteinExistence type="predicted"/>
<keyword evidence="3" id="KW-1185">Reference proteome</keyword>
<dbReference type="AlphaFoldDB" id="A0A5J5AW34"/>
<dbReference type="OrthoDB" id="1350766at2759"/>
<feature type="region of interest" description="Disordered" evidence="1">
    <location>
        <begin position="68"/>
        <end position="103"/>
    </location>
</feature>